<evidence type="ECO:0000256" key="4">
    <source>
        <dbReference type="ARBA" id="ARBA00023125"/>
    </source>
</evidence>
<evidence type="ECO:0000256" key="7">
    <source>
        <dbReference type="PROSITE-ProRule" id="PRU01091"/>
    </source>
</evidence>
<dbReference type="SMART" id="SM00448">
    <property type="entry name" value="REC"/>
    <property type="match status" value="1"/>
</dbReference>
<evidence type="ECO:0000256" key="3">
    <source>
        <dbReference type="ARBA" id="ARBA00023015"/>
    </source>
</evidence>
<dbReference type="PROSITE" id="PS50110">
    <property type="entry name" value="RESPONSE_REGULATORY"/>
    <property type="match status" value="1"/>
</dbReference>
<feature type="modified residue" description="4-aspartylphosphate" evidence="6">
    <location>
        <position position="53"/>
    </location>
</feature>
<dbReference type="SUPFAM" id="SSF52172">
    <property type="entry name" value="CheY-like"/>
    <property type="match status" value="1"/>
</dbReference>
<dbReference type="Gene3D" id="3.40.50.2300">
    <property type="match status" value="1"/>
</dbReference>
<dbReference type="InterPro" id="IPR001867">
    <property type="entry name" value="OmpR/PhoB-type_DNA-bd"/>
</dbReference>
<comment type="caution">
    <text evidence="10">The sequence shown here is derived from an EMBL/GenBank/DDBJ whole genome shotgun (WGS) entry which is preliminary data.</text>
</comment>
<keyword evidence="4 7" id="KW-0238">DNA-binding</keyword>
<evidence type="ECO:0000313" key="10">
    <source>
        <dbReference type="EMBL" id="MFC7392005.1"/>
    </source>
</evidence>
<evidence type="ECO:0000256" key="6">
    <source>
        <dbReference type="PROSITE-ProRule" id="PRU00169"/>
    </source>
</evidence>
<keyword evidence="5" id="KW-0804">Transcription</keyword>
<dbReference type="PANTHER" id="PTHR48111">
    <property type="entry name" value="REGULATOR OF RPOS"/>
    <property type="match status" value="1"/>
</dbReference>
<evidence type="ECO:0000259" key="9">
    <source>
        <dbReference type="PROSITE" id="PS51755"/>
    </source>
</evidence>
<keyword evidence="2" id="KW-0902">Two-component regulatory system</keyword>
<proteinExistence type="predicted"/>
<dbReference type="RefSeq" id="WP_380963586.1">
    <property type="nucleotide sequence ID" value="NZ_JBHTCO010000004.1"/>
</dbReference>
<evidence type="ECO:0000256" key="2">
    <source>
        <dbReference type="ARBA" id="ARBA00023012"/>
    </source>
</evidence>
<feature type="domain" description="OmpR/PhoB-type" evidence="9">
    <location>
        <begin position="130"/>
        <end position="228"/>
    </location>
</feature>
<keyword evidence="11" id="KW-1185">Reference proteome</keyword>
<dbReference type="Proteomes" id="UP001596505">
    <property type="component" value="Unassembled WGS sequence"/>
</dbReference>
<dbReference type="InterPro" id="IPR036388">
    <property type="entry name" value="WH-like_DNA-bd_sf"/>
</dbReference>
<feature type="DNA-binding region" description="OmpR/PhoB-type" evidence="7">
    <location>
        <begin position="130"/>
        <end position="228"/>
    </location>
</feature>
<name>A0ABW2PTV7_9BACL</name>
<feature type="domain" description="Response regulatory" evidence="8">
    <location>
        <begin position="4"/>
        <end position="118"/>
    </location>
</feature>
<dbReference type="Gene3D" id="6.10.250.690">
    <property type="match status" value="1"/>
</dbReference>
<dbReference type="EMBL" id="JBHTCO010000004">
    <property type="protein sequence ID" value="MFC7392005.1"/>
    <property type="molecule type" value="Genomic_DNA"/>
</dbReference>
<evidence type="ECO:0000256" key="5">
    <source>
        <dbReference type="ARBA" id="ARBA00023163"/>
    </source>
</evidence>
<dbReference type="PROSITE" id="PS51755">
    <property type="entry name" value="OMPR_PHOB"/>
    <property type="match status" value="1"/>
</dbReference>
<protein>
    <submittedName>
        <fullName evidence="10">Response regulator transcription factor</fullName>
    </submittedName>
</protein>
<dbReference type="Pfam" id="PF00486">
    <property type="entry name" value="Trans_reg_C"/>
    <property type="match status" value="1"/>
</dbReference>
<gene>
    <name evidence="10" type="ORF">ACFQRG_03340</name>
</gene>
<organism evidence="10 11">
    <name type="scientific">Scopulibacillus cellulosilyticus</name>
    <dbReference type="NCBI Taxonomy" id="2665665"/>
    <lineage>
        <taxon>Bacteria</taxon>
        <taxon>Bacillati</taxon>
        <taxon>Bacillota</taxon>
        <taxon>Bacilli</taxon>
        <taxon>Bacillales</taxon>
        <taxon>Sporolactobacillaceae</taxon>
        <taxon>Scopulibacillus</taxon>
    </lineage>
</organism>
<keyword evidence="3" id="KW-0805">Transcription regulation</keyword>
<dbReference type="Gene3D" id="1.10.10.10">
    <property type="entry name" value="Winged helix-like DNA-binding domain superfamily/Winged helix DNA-binding domain"/>
    <property type="match status" value="1"/>
</dbReference>
<dbReference type="InterPro" id="IPR011006">
    <property type="entry name" value="CheY-like_superfamily"/>
</dbReference>
<dbReference type="PANTHER" id="PTHR48111:SF22">
    <property type="entry name" value="REGULATOR OF RPOS"/>
    <property type="match status" value="1"/>
</dbReference>
<accession>A0ABW2PTV7</accession>
<dbReference type="InterPro" id="IPR039420">
    <property type="entry name" value="WalR-like"/>
</dbReference>
<sequence>MAERILIIEDEAKIARVLSLELEHEGYETDTAGDGRIGMEKIDNDRWDLILLDIMIPKLSGIEVLRRMRAAGNLTPVILLTAKDTVPDKVTGLDHGANDYVTKPFEIEELLARIRACLRTVKIKQSKTAANILQAGQIKVNKDTREVTIDKEEVALTPREYDLLVYFMENANQVLQREQIVEQVWGYDFMGDTNVVDVYVRYIRKKIDACVNQSYIHTVRGVGYCFKES</sequence>
<dbReference type="CDD" id="cd00383">
    <property type="entry name" value="trans_reg_C"/>
    <property type="match status" value="1"/>
</dbReference>
<reference evidence="11" key="1">
    <citation type="journal article" date="2019" name="Int. J. Syst. Evol. Microbiol.">
        <title>The Global Catalogue of Microorganisms (GCM) 10K type strain sequencing project: providing services to taxonomists for standard genome sequencing and annotation.</title>
        <authorList>
            <consortium name="The Broad Institute Genomics Platform"/>
            <consortium name="The Broad Institute Genome Sequencing Center for Infectious Disease"/>
            <person name="Wu L."/>
            <person name="Ma J."/>
        </authorList>
    </citation>
    <scope>NUCLEOTIDE SEQUENCE [LARGE SCALE GENOMIC DNA]</scope>
    <source>
        <strain evidence="11">CGMCC 1.16305</strain>
    </source>
</reference>
<evidence type="ECO:0000256" key="1">
    <source>
        <dbReference type="ARBA" id="ARBA00022553"/>
    </source>
</evidence>
<dbReference type="SMART" id="SM00862">
    <property type="entry name" value="Trans_reg_C"/>
    <property type="match status" value="1"/>
</dbReference>
<dbReference type="Pfam" id="PF00072">
    <property type="entry name" value="Response_reg"/>
    <property type="match status" value="1"/>
</dbReference>
<keyword evidence="1 6" id="KW-0597">Phosphoprotein</keyword>
<dbReference type="InterPro" id="IPR001789">
    <property type="entry name" value="Sig_transdc_resp-reg_receiver"/>
</dbReference>
<evidence type="ECO:0000313" key="11">
    <source>
        <dbReference type="Proteomes" id="UP001596505"/>
    </source>
</evidence>
<evidence type="ECO:0000259" key="8">
    <source>
        <dbReference type="PROSITE" id="PS50110"/>
    </source>
</evidence>